<gene>
    <name evidence="3" type="ordered locus">Mycch_4111</name>
</gene>
<feature type="domain" description="PPM-type phosphatase" evidence="2">
    <location>
        <begin position="197"/>
        <end position="416"/>
    </location>
</feature>
<dbReference type="KEGG" id="mcb:Mycch_4111"/>
<dbReference type="HOGENOM" id="CLU_014270_2_0_11"/>
<dbReference type="STRING" id="710421.Mycch_4111"/>
<dbReference type="EMBL" id="CP003053">
    <property type="protein sequence ID" value="AFM18833.1"/>
    <property type="molecule type" value="Genomic_DNA"/>
</dbReference>
<dbReference type="SUPFAM" id="SSF81606">
    <property type="entry name" value="PP2C-like"/>
    <property type="match status" value="1"/>
</dbReference>
<dbReference type="eggNOG" id="COG2208">
    <property type="taxonomic scope" value="Bacteria"/>
</dbReference>
<dbReference type="Proteomes" id="UP000006057">
    <property type="component" value="Chromosome"/>
</dbReference>
<dbReference type="RefSeq" id="WP_014817306.1">
    <property type="nucleotide sequence ID" value="NC_018027.1"/>
</dbReference>
<evidence type="ECO:0000256" key="1">
    <source>
        <dbReference type="ARBA" id="ARBA00022801"/>
    </source>
</evidence>
<dbReference type="InterPro" id="IPR001932">
    <property type="entry name" value="PPM-type_phosphatase-like_dom"/>
</dbReference>
<evidence type="ECO:0000313" key="3">
    <source>
        <dbReference type="EMBL" id="AFM18833.1"/>
    </source>
</evidence>
<name>I4BNH6_MYCCN</name>
<reference evidence="3 4" key="1">
    <citation type="submission" date="2012-06" db="EMBL/GenBank/DDBJ databases">
        <title>Complete sequence of chromosome of Mycobacterium chubuense NBB4.</title>
        <authorList>
            <consortium name="US DOE Joint Genome Institute"/>
            <person name="Lucas S."/>
            <person name="Han J."/>
            <person name="Lapidus A."/>
            <person name="Cheng J.-F."/>
            <person name="Goodwin L."/>
            <person name="Pitluck S."/>
            <person name="Peters L."/>
            <person name="Mikhailova N."/>
            <person name="Teshima H."/>
            <person name="Detter J.C."/>
            <person name="Han C."/>
            <person name="Tapia R."/>
            <person name="Land M."/>
            <person name="Hauser L."/>
            <person name="Kyrpides N."/>
            <person name="Ivanova N."/>
            <person name="Pagani I."/>
            <person name="Mattes T."/>
            <person name="Holmes A."/>
            <person name="Rutledge P."/>
            <person name="Paulsen I."/>
            <person name="Coleman N."/>
            <person name="Woyke T."/>
        </authorList>
    </citation>
    <scope>NUCLEOTIDE SEQUENCE [LARGE SCALE GENOMIC DNA]</scope>
    <source>
        <strain evidence="3 4">NBB4</strain>
    </source>
</reference>
<protein>
    <submittedName>
        <fullName evidence="3">Serine phosphatase RsbU, regulator of sigma subunit</fullName>
    </submittedName>
</protein>
<dbReference type="AlphaFoldDB" id="I4BNH6"/>
<proteinExistence type="predicted"/>
<sequence>MRRIGGTAVRTRTQLAEEIEIGLAGSLNPRRTAMRLLSLLRPEFADWASLVLPDSTTDGLRLHGGDAVGFTAIVARSPRTDTRLERLLRTGNTDLIPLGEKTAAALAEMVPLGRLRDEVAVMGDGQLLAVGLNARGATLGALMLARRSGFDSDDVAFAARIGLRAAMALDSARLYEERTQIAAVLSGALRPPSLPEVENLRLAARYRPAAEHLDIGGDFYDIIGSGSDWLLALGDVSGKGVKAAAVTGRTRQSVRTAAHFDRHPAAVLRALNGALYGLAADQFVTVLCAHVRVAADGGHADVELATAGHQGPIVIRADGRVEQLEMYGTACGMLSDVEYHAVRLRLHRNDTMLMFTDGVEEARGPDGLLGVERLVALLPAYAGAAADVVCEAVEQYVIEHVDGGPHDDIALLAVSCGR</sequence>
<dbReference type="InterPro" id="IPR036457">
    <property type="entry name" value="PPM-type-like_dom_sf"/>
</dbReference>
<keyword evidence="1" id="KW-0378">Hydrolase</keyword>
<dbReference type="PANTHER" id="PTHR43156:SF2">
    <property type="entry name" value="STAGE II SPORULATION PROTEIN E"/>
    <property type="match status" value="1"/>
</dbReference>
<dbReference type="GO" id="GO:0016791">
    <property type="term" value="F:phosphatase activity"/>
    <property type="evidence" value="ECO:0007669"/>
    <property type="project" value="TreeGrafter"/>
</dbReference>
<dbReference type="PANTHER" id="PTHR43156">
    <property type="entry name" value="STAGE II SPORULATION PROTEIN E-RELATED"/>
    <property type="match status" value="1"/>
</dbReference>
<dbReference type="PATRIC" id="fig|710421.3.peg.4109"/>
<keyword evidence="4" id="KW-1185">Reference proteome</keyword>
<dbReference type="InterPro" id="IPR052016">
    <property type="entry name" value="Bact_Sigma-Reg"/>
</dbReference>
<organism evidence="3 4">
    <name type="scientific">Mycolicibacterium chubuense (strain NBB4)</name>
    <name type="common">Mycobacterium chubuense</name>
    <dbReference type="NCBI Taxonomy" id="710421"/>
    <lineage>
        <taxon>Bacteria</taxon>
        <taxon>Bacillati</taxon>
        <taxon>Actinomycetota</taxon>
        <taxon>Actinomycetes</taxon>
        <taxon>Mycobacteriales</taxon>
        <taxon>Mycobacteriaceae</taxon>
        <taxon>Mycolicibacterium</taxon>
    </lineage>
</organism>
<dbReference type="InterPro" id="IPR029016">
    <property type="entry name" value="GAF-like_dom_sf"/>
</dbReference>
<dbReference type="Pfam" id="PF07228">
    <property type="entry name" value="SpoIIE"/>
    <property type="match status" value="1"/>
</dbReference>
<evidence type="ECO:0000313" key="4">
    <source>
        <dbReference type="Proteomes" id="UP000006057"/>
    </source>
</evidence>
<dbReference type="SUPFAM" id="SSF55781">
    <property type="entry name" value="GAF domain-like"/>
    <property type="match status" value="1"/>
</dbReference>
<dbReference type="SMART" id="SM00331">
    <property type="entry name" value="PP2C_SIG"/>
    <property type="match status" value="1"/>
</dbReference>
<dbReference type="Gene3D" id="3.60.40.10">
    <property type="entry name" value="PPM-type phosphatase domain"/>
    <property type="match status" value="1"/>
</dbReference>
<dbReference type="Gene3D" id="3.30.450.40">
    <property type="match status" value="1"/>
</dbReference>
<evidence type="ECO:0000259" key="2">
    <source>
        <dbReference type="SMART" id="SM00331"/>
    </source>
</evidence>
<accession>I4BNH6</accession>